<evidence type="ECO:0000313" key="3">
    <source>
        <dbReference type="Proteomes" id="UP000053593"/>
    </source>
</evidence>
<keyword evidence="3" id="KW-1185">Reference proteome</keyword>
<feature type="compositionally biased region" description="Polar residues" evidence="1">
    <location>
        <begin position="37"/>
        <end position="69"/>
    </location>
</feature>
<dbReference type="EMBL" id="KN834762">
    <property type="protein sequence ID" value="KIK64091.1"/>
    <property type="molecule type" value="Genomic_DNA"/>
</dbReference>
<evidence type="ECO:0000256" key="1">
    <source>
        <dbReference type="SAM" id="MobiDB-lite"/>
    </source>
</evidence>
<proteinExistence type="predicted"/>
<evidence type="ECO:0000313" key="2">
    <source>
        <dbReference type="EMBL" id="KIK64091.1"/>
    </source>
</evidence>
<feature type="region of interest" description="Disordered" evidence="1">
    <location>
        <begin position="9"/>
        <end position="76"/>
    </location>
</feature>
<accession>A0A0D0C7E7</accession>
<reference evidence="2 3" key="1">
    <citation type="submission" date="2014-04" db="EMBL/GenBank/DDBJ databases">
        <title>Evolutionary Origins and Diversification of the Mycorrhizal Mutualists.</title>
        <authorList>
            <consortium name="DOE Joint Genome Institute"/>
            <consortium name="Mycorrhizal Genomics Consortium"/>
            <person name="Kohler A."/>
            <person name="Kuo A."/>
            <person name="Nagy L.G."/>
            <person name="Floudas D."/>
            <person name="Copeland A."/>
            <person name="Barry K.W."/>
            <person name="Cichocki N."/>
            <person name="Veneault-Fourrey C."/>
            <person name="LaButti K."/>
            <person name="Lindquist E.A."/>
            <person name="Lipzen A."/>
            <person name="Lundell T."/>
            <person name="Morin E."/>
            <person name="Murat C."/>
            <person name="Riley R."/>
            <person name="Ohm R."/>
            <person name="Sun H."/>
            <person name="Tunlid A."/>
            <person name="Henrissat B."/>
            <person name="Grigoriev I.V."/>
            <person name="Hibbett D.S."/>
            <person name="Martin F."/>
        </authorList>
    </citation>
    <scope>NUCLEOTIDE SEQUENCE [LARGE SCALE GENOMIC DNA]</scope>
    <source>
        <strain evidence="2 3">FD-317 M1</strain>
    </source>
</reference>
<organism evidence="2 3">
    <name type="scientific">Collybiopsis luxurians FD-317 M1</name>
    <dbReference type="NCBI Taxonomy" id="944289"/>
    <lineage>
        <taxon>Eukaryota</taxon>
        <taxon>Fungi</taxon>
        <taxon>Dikarya</taxon>
        <taxon>Basidiomycota</taxon>
        <taxon>Agaricomycotina</taxon>
        <taxon>Agaricomycetes</taxon>
        <taxon>Agaricomycetidae</taxon>
        <taxon>Agaricales</taxon>
        <taxon>Marasmiineae</taxon>
        <taxon>Omphalotaceae</taxon>
        <taxon>Collybiopsis</taxon>
        <taxon>Collybiopsis luxurians</taxon>
    </lineage>
</organism>
<gene>
    <name evidence="2" type="ORF">GYMLUDRAFT_431131</name>
</gene>
<sequence length="162" mass="16832">MRMQVVCVISFSQMPPPPPQKESLKRSRDPGAVQPDPMQTDTTRQFAGSRRVSNSLNPTLFSGGPSTATAIGGGSTFHQQSAPGVFSATNAPASGFNTFYGVNVGGQDQLHSLDSPPQSILHSEPSAFGFGSFSGGGADVSSFGGLGIEDPRMTASAWNNPK</sequence>
<dbReference type="HOGENOM" id="CLU_1635584_0_0_1"/>
<protein>
    <submittedName>
        <fullName evidence="2">Uncharacterized protein</fullName>
    </submittedName>
</protein>
<dbReference type="Proteomes" id="UP000053593">
    <property type="component" value="Unassembled WGS sequence"/>
</dbReference>
<dbReference type="AlphaFoldDB" id="A0A0D0C7E7"/>
<name>A0A0D0C7E7_9AGAR</name>